<dbReference type="InterPro" id="IPR013320">
    <property type="entry name" value="ConA-like_dom_sf"/>
</dbReference>
<sequence>MRSSVFVSFLALSGAAFAATHNGRHSSRQHLHKKRGYKVSKWLEGDDLVDAFNYDVKPSDNQGIANYVDGKDSGLVWVDGSKKTYIAVDQTPYSDLRKAIRMTSKDKFNPSDNLLFIFDIQHIPCLCGTWPALWFTGSNWPFDGEIDVIEGVHLYKQNTMSVHTGTGCNWPNYIISSLSKLTANKPDEFSCDANADYQSCGGSQDSKTSFGKAFNDAGGGVFTLELNDNVVAMHQWNVADVPKDIWDNNPDPSGWGDPIFKMPADQCPIGDHFKDLMLVINTNLGGFFSEGVWAIDGAGGQETSCKKQTNFNSAADYVKQMGSVFGDDARWIINKIVIYEQN</sequence>
<proteinExistence type="predicted"/>
<name>D8PT76_SCHCM</name>
<evidence type="ECO:0000256" key="1">
    <source>
        <dbReference type="SAM" id="SignalP"/>
    </source>
</evidence>
<dbReference type="Pfam" id="PF26113">
    <property type="entry name" value="GH16_XgeA"/>
    <property type="match status" value="1"/>
</dbReference>
<keyword evidence="1" id="KW-0732">Signal</keyword>
<dbReference type="VEuPathDB" id="FungiDB:SCHCODRAFT_02482500"/>
<feature type="signal peptide" evidence="1">
    <location>
        <begin position="1"/>
        <end position="18"/>
    </location>
</feature>
<dbReference type="EMBL" id="GL377303">
    <property type="protein sequence ID" value="EFJ00464.1"/>
    <property type="molecule type" value="Genomic_DNA"/>
</dbReference>
<gene>
    <name evidence="2" type="ORF">SCHCODRAFT_232803</name>
</gene>
<dbReference type="KEGG" id="scm:SCHCO_02482500"/>
<reference evidence="2 3" key="1">
    <citation type="journal article" date="2010" name="Nat. Biotechnol.">
        <title>Genome sequence of the model mushroom Schizophyllum commune.</title>
        <authorList>
            <person name="Ohm R.A."/>
            <person name="de Jong J.F."/>
            <person name="Lugones L.G."/>
            <person name="Aerts A."/>
            <person name="Kothe E."/>
            <person name="Stajich J.E."/>
            <person name="de Vries R.P."/>
            <person name="Record E."/>
            <person name="Levasseur A."/>
            <person name="Baker S.E."/>
            <person name="Bartholomew K.A."/>
            <person name="Coutinho P.M."/>
            <person name="Erdmann S."/>
            <person name="Fowler T.J."/>
            <person name="Gathman A.C."/>
            <person name="Lombard V."/>
            <person name="Henrissat B."/>
            <person name="Knabe N."/>
            <person name="Kuees U."/>
            <person name="Lilly W.W."/>
            <person name="Lindquist E."/>
            <person name="Lucas S."/>
            <person name="Magnuson J.K."/>
            <person name="Piumi F."/>
            <person name="Raudaskoski M."/>
            <person name="Salamov A."/>
            <person name="Schmutz J."/>
            <person name="Schwarze F.W.M.R."/>
            <person name="vanKuyk P.A."/>
            <person name="Horton J.S."/>
            <person name="Grigoriev I.V."/>
            <person name="Woesten H.A.B."/>
        </authorList>
    </citation>
    <scope>NUCLEOTIDE SEQUENCE [LARGE SCALE GENOMIC DNA]</scope>
    <source>
        <strain evidence="3">H4-8 / FGSC 9210</strain>
    </source>
</reference>
<dbReference type="RefSeq" id="XP_003035366.1">
    <property type="nucleotide sequence ID" value="XM_003035320.1"/>
</dbReference>
<dbReference type="eggNOG" id="ENOG502QUM3">
    <property type="taxonomic scope" value="Eukaryota"/>
</dbReference>
<keyword evidence="3" id="KW-1185">Reference proteome</keyword>
<evidence type="ECO:0000313" key="3">
    <source>
        <dbReference type="Proteomes" id="UP000007431"/>
    </source>
</evidence>
<dbReference type="PANTHER" id="PTHR10963:SF24">
    <property type="entry name" value="GLYCOSIDASE C21B10.07-RELATED"/>
    <property type="match status" value="1"/>
</dbReference>
<dbReference type="PANTHER" id="PTHR10963">
    <property type="entry name" value="GLYCOSYL HYDROLASE-RELATED"/>
    <property type="match status" value="1"/>
</dbReference>
<dbReference type="GO" id="GO:0009251">
    <property type="term" value="P:glucan catabolic process"/>
    <property type="evidence" value="ECO:0007669"/>
    <property type="project" value="TreeGrafter"/>
</dbReference>
<dbReference type="OrthoDB" id="192832at2759"/>
<dbReference type="GeneID" id="9597178"/>
<dbReference type="GO" id="GO:0016787">
    <property type="term" value="F:hydrolase activity"/>
    <property type="evidence" value="ECO:0007669"/>
    <property type="project" value="UniProtKB-KW"/>
</dbReference>
<feature type="chain" id="PRO_5003120317" evidence="1">
    <location>
        <begin position="19"/>
        <end position="342"/>
    </location>
</feature>
<keyword evidence="2" id="KW-0378">Hydrolase</keyword>
<protein>
    <submittedName>
        <fullName evidence="2">Glycoside hydrolase family 16 protein</fullName>
    </submittedName>
</protein>
<dbReference type="AlphaFoldDB" id="D8PT76"/>
<dbReference type="Gene3D" id="2.60.120.200">
    <property type="match status" value="1"/>
</dbReference>
<accession>D8PT76</accession>
<dbReference type="OMA" id="SHGFTHR"/>
<dbReference type="SUPFAM" id="SSF49899">
    <property type="entry name" value="Concanavalin A-like lectins/glucanases"/>
    <property type="match status" value="1"/>
</dbReference>
<evidence type="ECO:0000313" key="2">
    <source>
        <dbReference type="EMBL" id="EFJ00464.1"/>
    </source>
</evidence>
<dbReference type="InParanoid" id="D8PT76"/>
<dbReference type="HOGENOM" id="CLU_016972_0_1_1"/>
<dbReference type="Proteomes" id="UP000007431">
    <property type="component" value="Unassembled WGS sequence"/>
</dbReference>
<dbReference type="InterPro" id="IPR050546">
    <property type="entry name" value="Glycosyl_Hydrlase_16"/>
</dbReference>
<organism evidence="3">
    <name type="scientific">Schizophyllum commune (strain H4-8 / FGSC 9210)</name>
    <name type="common">Split gill fungus</name>
    <dbReference type="NCBI Taxonomy" id="578458"/>
    <lineage>
        <taxon>Eukaryota</taxon>
        <taxon>Fungi</taxon>
        <taxon>Dikarya</taxon>
        <taxon>Basidiomycota</taxon>
        <taxon>Agaricomycotina</taxon>
        <taxon>Agaricomycetes</taxon>
        <taxon>Agaricomycetidae</taxon>
        <taxon>Agaricales</taxon>
        <taxon>Schizophyllaceae</taxon>
        <taxon>Schizophyllum</taxon>
    </lineage>
</organism>